<name>A0A7T7XNI8_9SPIR</name>
<accession>A0A7T7XNI8</accession>
<protein>
    <submittedName>
        <fullName evidence="1">Uncharacterized protein</fullName>
    </submittedName>
</protein>
<reference evidence="1" key="1">
    <citation type="submission" date="2021-01" db="EMBL/GenBank/DDBJ databases">
        <title>Description of Breznakiella homolactica.</title>
        <authorList>
            <person name="Song Y."/>
            <person name="Brune A."/>
        </authorList>
    </citation>
    <scope>NUCLEOTIDE SEQUENCE</scope>
    <source>
        <strain evidence="1">RmG30</strain>
    </source>
</reference>
<keyword evidence="2" id="KW-1185">Reference proteome</keyword>
<sequence>MRAKVLFIVFLSCAGMLPAEKDKNYMALPIPSVNPMEKYAVPDPERKPAAESFFTAAIETIRSAENTIDLKCLITNTSSSSEYILLKNYHDYHGTLDFPISFFITIKNGKGEILAEEYSPYMYWNTAFKILPEDWILVPPGESVTCMVPLDAMILSMKGNGAILAFNPGKYYIKLAIKFIQSGNRVEIESNELEVVFN</sequence>
<organism evidence="1 2">
    <name type="scientific">Breznakiella homolactica</name>
    <dbReference type="NCBI Taxonomy" id="2798577"/>
    <lineage>
        <taxon>Bacteria</taxon>
        <taxon>Pseudomonadati</taxon>
        <taxon>Spirochaetota</taxon>
        <taxon>Spirochaetia</taxon>
        <taxon>Spirochaetales</taxon>
        <taxon>Breznakiellaceae</taxon>
        <taxon>Breznakiella</taxon>
    </lineage>
</organism>
<dbReference type="Proteomes" id="UP000595917">
    <property type="component" value="Chromosome"/>
</dbReference>
<dbReference type="EMBL" id="CP067089">
    <property type="protein sequence ID" value="QQO09629.1"/>
    <property type="molecule type" value="Genomic_DNA"/>
</dbReference>
<dbReference type="AlphaFoldDB" id="A0A7T7XNI8"/>
<dbReference type="RefSeq" id="WP_215626932.1">
    <property type="nucleotide sequence ID" value="NZ_CP067089.2"/>
</dbReference>
<evidence type="ECO:0000313" key="1">
    <source>
        <dbReference type="EMBL" id="QQO09629.1"/>
    </source>
</evidence>
<evidence type="ECO:0000313" key="2">
    <source>
        <dbReference type="Proteomes" id="UP000595917"/>
    </source>
</evidence>
<gene>
    <name evidence="1" type="ORF">JFL75_01545</name>
</gene>
<proteinExistence type="predicted"/>
<dbReference type="KEGG" id="bhc:JFL75_01545"/>